<dbReference type="OrthoDB" id="128924at2759"/>
<reference evidence="4" key="1">
    <citation type="journal article" date="2018" name="Nat. Microbiol.">
        <title>Leveraging single-cell genomics to expand the fungal tree of life.</title>
        <authorList>
            <person name="Ahrendt S.R."/>
            <person name="Quandt C.A."/>
            <person name="Ciobanu D."/>
            <person name="Clum A."/>
            <person name="Salamov A."/>
            <person name="Andreopoulos B."/>
            <person name="Cheng J.F."/>
            <person name="Woyke T."/>
            <person name="Pelin A."/>
            <person name="Henrissat B."/>
            <person name="Reynolds N.K."/>
            <person name="Benny G.L."/>
            <person name="Smith M.E."/>
            <person name="James T.Y."/>
            <person name="Grigoriev I.V."/>
        </authorList>
    </citation>
    <scope>NUCLEOTIDE SEQUENCE [LARGE SCALE GENOMIC DNA]</scope>
    <source>
        <strain evidence="4">RSA 468</strain>
    </source>
</reference>
<gene>
    <name evidence="3" type="ORF">BJ085DRAFT_43167</name>
</gene>
<proteinExistence type="predicted"/>
<organism evidence="3 4">
    <name type="scientific">Dimargaris cristalligena</name>
    <dbReference type="NCBI Taxonomy" id="215637"/>
    <lineage>
        <taxon>Eukaryota</taxon>
        <taxon>Fungi</taxon>
        <taxon>Fungi incertae sedis</taxon>
        <taxon>Zoopagomycota</taxon>
        <taxon>Kickxellomycotina</taxon>
        <taxon>Dimargaritomycetes</taxon>
        <taxon>Dimargaritales</taxon>
        <taxon>Dimargaritaceae</taxon>
        <taxon>Dimargaris</taxon>
    </lineage>
</organism>
<accession>A0A4P9ZRG9</accession>
<dbReference type="Proteomes" id="UP000268162">
    <property type="component" value="Unassembled WGS sequence"/>
</dbReference>
<dbReference type="STRING" id="215637.A0A4P9ZRG9"/>
<keyword evidence="4" id="KW-1185">Reference proteome</keyword>
<dbReference type="InterPro" id="IPR000533">
    <property type="entry name" value="Tropomyosin"/>
</dbReference>
<evidence type="ECO:0000313" key="4">
    <source>
        <dbReference type="Proteomes" id="UP000268162"/>
    </source>
</evidence>
<protein>
    <submittedName>
        <fullName evidence="3">Tropomyosin</fullName>
    </submittedName>
</protein>
<feature type="coiled-coil region" evidence="2">
    <location>
        <begin position="1"/>
        <end position="150"/>
    </location>
</feature>
<name>A0A4P9ZRG9_9FUNG</name>
<dbReference type="Pfam" id="PF00261">
    <property type="entry name" value="Tropomyosin"/>
    <property type="match status" value="2"/>
</dbReference>
<evidence type="ECO:0000256" key="1">
    <source>
        <dbReference type="ARBA" id="ARBA00023054"/>
    </source>
</evidence>
<sequence length="161" mass="18657">MEKLSKKIQSLREECEAATLRADTAEASVKVLTESQMDRDQEIVSFQNKVALLEEQLDTAELKLREAKVAADEDELTRSAHDELVRKVQVLEETLETRELELKETREQLRTVDVKAEHLERTVQKMESERDESDARYEELNQKYLATKAEFEATIKALDDM</sequence>
<keyword evidence="1 2" id="KW-0175">Coiled coil</keyword>
<dbReference type="Gene3D" id="1.20.5.340">
    <property type="match status" value="1"/>
</dbReference>
<dbReference type="SUPFAM" id="SSF57997">
    <property type="entry name" value="Tropomyosin"/>
    <property type="match status" value="1"/>
</dbReference>
<evidence type="ECO:0000256" key="2">
    <source>
        <dbReference type="SAM" id="Coils"/>
    </source>
</evidence>
<evidence type="ECO:0000313" key="3">
    <source>
        <dbReference type="EMBL" id="RKP36126.1"/>
    </source>
</evidence>
<dbReference type="EMBL" id="ML002714">
    <property type="protein sequence ID" value="RKP36126.1"/>
    <property type="molecule type" value="Genomic_DNA"/>
</dbReference>
<dbReference type="AlphaFoldDB" id="A0A4P9ZRG9"/>